<accession>A0A9Q3KRN4</accession>
<evidence type="ECO:0000313" key="2">
    <source>
        <dbReference type="Proteomes" id="UP000765509"/>
    </source>
</evidence>
<sequence>MTSAPPADHLPPLSCLLSQMNWLPHPPHHLSQLQMLMIRQRCPSAPGTTSLPQPILMLLPPAPYLAYVPAVAYRYTSSHATPSLPSPILTLPHPCHLPCLHSPSSL</sequence>
<dbReference type="AlphaFoldDB" id="A0A9Q3KRN4"/>
<name>A0A9Q3KRN4_9BASI</name>
<proteinExistence type="predicted"/>
<reference evidence="1" key="1">
    <citation type="submission" date="2021-03" db="EMBL/GenBank/DDBJ databases">
        <title>Draft genome sequence of rust myrtle Austropuccinia psidii MF-1, a brazilian biotype.</title>
        <authorList>
            <person name="Quecine M.C."/>
            <person name="Pachon D.M.R."/>
            <person name="Bonatelli M.L."/>
            <person name="Correr F.H."/>
            <person name="Franceschini L.M."/>
            <person name="Leite T.F."/>
            <person name="Margarido G.R.A."/>
            <person name="Almeida C.A."/>
            <person name="Ferrarezi J.A."/>
            <person name="Labate C.A."/>
        </authorList>
    </citation>
    <scope>NUCLEOTIDE SEQUENCE</scope>
    <source>
        <strain evidence="1">MF-1</strain>
    </source>
</reference>
<keyword evidence="2" id="KW-1185">Reference proteome</keyword>
<evidence type="ECO:0000313" key="1">
    <source>
        <dbReference type="EMBL" id="MBW0586888.1"/>
    </source>
</evidence>
<protein>
    <submittedName>
        <fullName evidence="1">Uncharacterized protein</fullName>
    </submittedName>
</protein>
<organism evidence="1 2">
    <name type="scientific">Austropuccinia psidii MF-1</name>
    <dbReference type="NCBI Taxonomy" id="1389203"/>
    <lineage>
        <taxon>Eukaryota</taxon>
        <taxon>Fungi</taxon>
        <taxon>Dikarya</taxon>
        <taxon>Basidiomycota</taxon>
        <taxon>Pucciniomycotina</taxon>
        <taxon>Pucciniomycetes</taxon>
        <taxon>Pucciniales</taxon>
        <taxon>Sphaerophragmiaceae</taxon>
        <taxon>Austropuccinia</taxon>
    </lineage>
</organism>
<gene>
    <name evidence="1" type="ORF">O181_126603</name>
</gene>
<dbReference type="Proteomes" id="UP000765509">
    <property type="component" value="Unassembled WGS sequence"/>
</dbReference>
<dbReference type="EMBL" id="AVOT02125282">
    <property type="protein sequence ID" value="MBW0586888.1"/>
    <property type="molecule type" value="Genomic_DNA"/>
</dbReference>
<comment type="caution">
    <text evidence="1">The sequence shown here is derived from an EMBL/GenBank/DDBJ whole genome shotgun (WGS) entry which is preliminary data.</text>
</comment>